<sequence>MRDTVGAQAPAVFFFEGAVRSVSISSPDTTEASGPDMRPVALVLGAAVWPGGRPSPTLRRRALKAAALWHEGQVRAIIGCGGVGRHPPSEAEVIRALCLEAGVPAERLLCEPQSTTTEENIRFALPLLARLCSRRVVLVSDAYHLPRAWLVARRSGLAATGAAPPLAGAKASAQIRAALREVPAFVWYWLRGRGK</sequence>
<dbReference type="EMBL" id="CP014796">
    <property type="protein sequence ID" value="APX23555.1"/>
    <property type="molecule type" value="Genomic_DNA"/>
</dbReference>
<protein>
    <submittedName>
        <fullName evidence="2">DUF218 domain-containing protein</fullName>
    </submittedName>
</protein>
<gene>
    <name evidence="2" type="ORF">Ga0080559_TMP2759</name>
</gene>
<dbReference type="Pfam" id="PF02698">
    <property type="entry name" value="DUF218"/>
    <property type="match status" value="1"/>
</dbReference>
<dbReference type="GO" id="GO:0005886">
    <property type="term" value="C:plasma membrane"/>
    <property type="evidence" value="ECO:0007669"/>
    <property type="project" value="TreeGrafter"/>
</dbReference>
<dbReference type="PANTHER" id="PTHR30336:SF20">
    <property type="entry name" value="DUF218 DOMAIN-CONTAINING PROTEIN"/>
    <property type="match status" value="1"/>
</dbReference>
<dbReference type="KEGG" id="tpro:Ga0080559_TMP2759"/>
<reference evidence="2 3" key="1">
    <citation type="submission" date="2016-03" db="EMBL/GenBank/DDBJ databases">
        <title>Deep-sea bacteria in the southern Pacific.</title>
        <authorList>
            <person name="Tang K."/>
        </authorList>
    </citation>
    <scope>NUCLEOTIDE SEQUENCE [LARGE SCALE GENOMIC DNA]</scope>
    <source>
        <strain evidence="2 3">JLT2016</strain>
    </source>
</reference>
<proteinExistence type="predicted"/>
<dbReference type="InterPro" id="IPR003848">
    <property type="entry name" value="DUF218"/>
</dbReference>
<dbReference type="PANTHER" id="PTHR30336">
    <property type="entry name" value="INNER MEMBRANE PROTEIN, PROBABLE PERMEASE"/>
    <property type="match status" value="1"/>
</dbReference>
<dbReference type="Proteomes" id="UP000186559">
    <property type="component" value="Chromosome"/>
</dbReference>
<dbReference type="InterPro" id="IPR051599">
    <property type="entry name" value="Cell_Envelope_Assoc"/>
</dbReference>
<evidence type="ECO:0000313" key="2">
    <source>
        <dbReference type="EMBL" id="APX23555.1"/>
    </source>
</evidence>
<evidence type="ECO:0000313" key="3">
    <source>
        <dbReference type="Proteomes" id="UP000186559"/>
    </source>
</evidence>
<dbReference type="CDD" id="cd06259">
    <property type="entry name" value="YdcF-like"/>
    <property type="match status" value="1"/>
</dbReference>
<feature type="domain" description="DUF218" evidence="1">
    <location>
        <begin position="40"/>
        <end position="182"/>
    </location>
</feature>
<dbReference type="Gene3D" id="3.40.50.620">
    <property type="entry name" value="HUPs"/>
    <property type="match status" value="1"/>
</dbReference>
<evidence type="ECO:0000259" key="1">
    <source>
        <dbReference type="Pfam" id="PF02698"/>
    </source>
</evidence>
<dbReference type="STRING" id="1229727.Ga0080559_TMP2759"/>
<organism evidence="2 3">
    <name type="scientific">Salipiger profundus</name>
    <dbReference type="NCBI Taxonomy" id="1229727"/>
    <lineage>
        <taxon>Bacteria</taxon>
        <taxon>Pseudomonadati</taxon>
        <taxon>Pseudomonadota</taxon>
        <taxon>Alphaproteobacteria</taxon>
        <taxon>Rhodobacterales</taxon>
        <taxon>Roseobacteraceae</taxon>
        <taxon>Salipiger</taxon>
    </lineage>
</organism>
<dbReference type="InterPro" id="IPR014729">
    <property type="entry name" value="Rossmann-like_a/b/a_fold"/>
</dbReference>
<accession>A0A1U7D661</accession>
<keyword evidence="3" id="KW-1185">Reference proteome</keyword>
<name>A0A1U7D661_9RHOB</name>
<dbReference type="AlphaFoldDB" id="A0A1U7D661"/>